<organism evidence="3 4">
    <name type="scientific">Toxocara canis</name>
    <name type="common">Canine roundworm</name>
    <dbReference type="NCBI Taxonomy" id="6265"/>
    <lineage>
        <taxon>Eukaryota</taxon>
        <taxon>Metazoa</taxon>
        <taxon>Ecdysozoa</taxon>
        <taxon>Nematoda</taxon>
        <taxon>Chromadorea</taxon>
        <taxon>Rhabditida</taxon>
        <taxon>Spirurina</taxon>
        <taxon>Ascaridomorpha</taxon>
        <taxon>Ascaridoidea</taxon>
        <taxon>Toxocaridae</taxon>
        <taxon>Toxocara</taxon>
    </lineage>
</organism>
<name>A0A183TZ85_TOXCA</name>
<dbReference type="EMBL" id="UYWY01001215">
    <property type="protein sequence ID" value="VDM26399.1"/>
    <property type="molecule type" value="Genomic_DNA"/>
</dbReference>
<keyword evidence="3" id="KW-1185">Reference proteome</keyword>
<accession>A0A183TZ85</accession>
<proteinExistence type="predicted"/>
<evidence type="ECO:0000313" key="4">
    <source>
        <dbReference type="WBParaSite" id="TCNE_0000155401-mRNA-1"/>
    </source>
</evidence>
<protein>
    <submittedName>
        <fullName evidence="4">Stress-induced protein</fullName>
    </submittedName>
</protein>
<evidence type="ECO:0000256" key="1">
    <source>
        <dbReference type="SAM" id="MobiDB-lite"/>
    </source>
</evidence>
<dbReference type="WBParaSite" id="TCNE_0000155401-mRNA-1">
    <property type="protein sequence ID" value="TCNE_0000155401-mRNA-1"/>
    <property type="gene ID" value="TCNE_0000155401"/>
</dbReference>
<reference evidence="4" key="1">
    <citation type="submission" date="2016-06" db="UniProtKB">
        <authorList>
            <consortium name="WormBaseParasite"/>
        </authorList>
    </citation>
    <scope>IDENTIFICATION</scope>
</reference>
<evidence type="ECO:0000313" key="3">
    <source>
        <dbReference type="Proteomes" id="UP000050794"/>
    </source>
</evidence>
<dbReference type="Proteomes" id="UP000050794">
    <property type="component" value="Unassembled WGS sequence"/>
</dbReference>
<reference evidence="2 3" key="2">
    <citation type="submission" date="2018-11" db="EMBL/GenBank/DDBJ databases">
        <authorList>
            <consortium name="Pathogen Informatics"/>
        </authorList>
    </citation>
    <scope>NUCLEOTIDE SEQUENCE [LARGE SCALE GENOMIC DNA]</scope>
</reference>
<evidence type="ECO:0000313" key="2">
    <source>
        <dbReference type="EMBL" id="VDM26399.1"/>
    </source>
</evidence>
<feature type="region of interest" description="Disordered" evidence="1">
    <location>
        <begin position="1"/>
        <end position="44"/>
    </location>
</feature>
<sequence>MKLRSRDTNRANAFEGAKNPNGEVGSRRKARGAKAKAGLRDATN</sequence>
<dbReference type="AlphaFoldDB" id="A0A183TZ85"/>
<gene>
    <name evidence="2" type="ORF">TCNE_LOCUS1555</name>
</gene>